<proteinExistence type="predicted"/>
<evidence type="ECO:0000256" key="4">
    <source>
        <dbReference type="ARBA" id="ARBA00022989"/>
    </source>
</evidence>
<feature type="transmembrane region" description="Helical" evidence="6">
    <location>
        <begin position="94"/>
        <end position="119"/>
    </location>
</feature>
<dbReference type="GO" id="GO:0005886">
    <property type="term" value="C:plasma membrane"/>
    <property type="evidence" value="ECO:0007669"/>
    <property type="project" value="UniProtKB-SubCell"/>
</dbReference>
<dbReference type="RefSeq" id="WP_137331082.1">
    <property type="nucleotide sequence ID" value="NZ_CP040077.1"/>
</dbReference>
<dbReference type="Pfam" id="PF05425">
    <property type="entry name" value="CopD"/>
    <property type="match status" value="1"/>
</dbReference>
<evidence type="ECO:0000313" key="9">
    <source>
        <dbReference type="Proteomes" id="UP000298656"/>
    </source>
</evidence>
<feature type="transmembrane region" description="Helical" evidence="6">
    <location>
        <begin position="126"/>
        <end position="145"/>
    </location>
</feature>
<dbReference type="GO" id="GO:0006825">
    <property type="term" value="P:copper ion transport"/>
    <property type="evidence" value="ECO:0007669"/>
    <property type="project" value="InterPro"/>
</dbReference>
<dbReference type="EMBL" id="CP040077">
    <property type="protein sequence ID" value="QCP48240.1"/>
    <property type="molecule type" value="Genomic_DNA"/>
</dbReference>
<feature type="transmembrane region" description="Helical" evidence="6">
    <location>
        <begin position="198"/>
        <end position="219"/>
    </location>
</feature>
<dbReference type="AlphaFoldDB" id="A0A4V1EGX0"/>
<evidence type="ECO:0000313" key="8">
    <source>
        <dbReference type="EMBL" id="QCP48240.1"/>
    </source>
</evidence>
<dbReference type="PANTHER" id="PTHR34820:SF4">
    <property type="entry name" value="INNER MEMBRANE PROTEIN YEBZ"/>
    <property type="match status" value="1"/>
</dbReference>
<dbReference type="OrthoDB" id="9035255at2"/>
<dbReference type="Proteomes" id="UP000298656">
    <property type="component" value="Chromosome 1"/>
</dbReference>
<evidence type="ECO:0000256" key="2">
    <source>
        <dbReference type="ARBA" id="ARBA00022475"/>
    </source>
</evidence>
<keyword evidence="3 6" id="KW-0812">Transmembrane</keyword>
<evidence type="ECO:0000256" key="3">
    <source>
        <dbReference type="ARBA" id="ARBA00022692"/>
    </source>
</evidence>
<gene>
    <name evidence="8" type="ORF">FAZ95_02945</name>
</gene>
<feature type="transmembrane region" description="Helical" evidence="6">
    <location>
        <begin position="239"/>
        <end position="257"/>
    </location>
</feature>
<dbReference type="KEGG" id="tvl:FAZ95_02945"/>
<feature type="transmembrane region" description="Helical" evidence="6">
    <location>
        <begin position="56"/>
        <end position="74"/>
    </location>
</feature>
<sequence>MRIDGLWVGQVAMAALMNVAFAFAIGSALLDAWLAKEGGRAIAAPSHHAWLRAQRSLVAAAIVLVLTDAGWLVYQAASMSGSDVISALGVVPTVLAQTHVGQAWCVAFGGAVVMLLAALLGRNGTLGHALFWLAVIVVAAGKALLGHAADAGVWSASAAIHTLHILATGVWGGVVLAGGFGVLPALDTSVARGALIRVAGQVSQVSLLALGFVVITGALNAERGLGGSLAPLQSSTWGHVISLKLMLVALALVLGGMNRMSALPRLRRTASTVDAHTFNNVLHLEALVMIGVFIAAAALAHSAPGYLAAG</sequence>
<keyword evidence="5 6" id="KW-0472">Membrane</keyword>
<reference evidence="8 9" key="1">
    <citation type="submission" date="2019-05" db="EMBL/GenBank/DDBJ databases">
        <title>Burkholderia sp. DHOD12, isolated from subtropical forest soil.</title>
        <authorList>
            <person name="Gao Z.-H."/>
            <person name="Qiu L.-H."/>
        </authorList>
    </citation>
    <scope>NUCLEOTIDE SEQUENCE [LARGE SCALE GENOMIC DNA]</scope>
    <source>
        <strain evidence="8 9">DHOD12</strain>
    </source>
</reference>
<dbReference type="InterPro" id="IPR008457">
    <property type="entry name" value="Cu-R_CopD_dom"/>
</dbReference>
<organism evidence="8 9">
    <name type="scientific">Trinickia violacea</name>
    <dbReference type="NCBI Taxonomy" id="2571746"/>
    <lineage>
        <taxon>Bacteria</taxon>
        <taxon>Pseudomonadati</taxon>
        <taxon>Pseudomonadota</taxon>
        <taxon>Betaproteobacteria</taxon>
        <taxon>Burkholderiales</taxon>
        <taxon>Burkholderiaceae</taxon>
        <taxon>Trinickia</taxon>
    </lineage>
</organism>
<dbReference type="PANTHER" id="PTHR34820">
    <property type="entry name" value="INNER MEMBRANE PROTEIN YEBZ"/>
    <property type="match status" value="1"/>
</dbReference>
<feature type="domain" description="Copper resistance protein D" evidence="7">
    <location>
        <begin position="198"/>
        <end position="299"/>
    </location>
</feature>
<dbReference type="InterPro" id="IPR032694">
    <property type="entry name" value="CopC/D"/>
</dbReference>
<keyword evidence="2" id="KW-1003">Cell membrane</keyword>
<evidence type="ECO:0000256" key="5">
    <source>
        <dbReference type="ARBA" id="ARBA00023136"/>
    </source>
</evidence>
<keyword evidence="9" id="KW-1185">Reference proteome</keyword>
<feature type="transmembrane region" description="Helical" evidence="6">
    <location>
        <begin position="12"/>
        <end position="35"/>
    </location>
</feature>
<evidence type="ECO:0000256" key="1">
    <source>
        <dbReference type="ARBA" id="ARBA00004651"/>
    </source>
</evidence>
<protein>
    <submittedName>
        <fullName evidence="8">Copper resistance protein CopD</fullName>
    </submittedName>
</protein>
<evidence type="ECO:0000259" key="7">
    <source>
        <dbReference type="Pfam" id="PF05425"/>
    </source>
</evidence>
<evidence type="ECO:0000256" key="6">
    <source>
        <dbReference type="SAM" id="Phobius"/>
    </source>
</evidence>
<keyword evidence="4 6" id="KW-1133">Transmembrane helix</keyword>
<name>A0A4V1EGX0_9BURK</name>
<accession>A0A4V1EGX0</accession>
<feature type="transmembrane region" description="Helical" evidence="6">
    <location>
        <begin position="278"/>
        <end position="300"/>
    </location>
</feature>
<comment type="subcellular location">
    <subcellularLocation>
        <location evidence="1">Cell membrane</location>
        <topology evidence="1">Multi-pass membrane protein</topology>
    </subcellularLocation>
</comment>
<feature type="transmembrane region" description="Helical" evidence="6">
    <location>
        <begin position="165"/>
        <end position="186"/>
    </location>
</feature>